<feature type="signal peptide" evidence="1">
    <location>
        <begin position="1"/>
        <end position="22"/>
    </location>
</feature>
<evidence type="ECO:0008006" key="4">
    <source>
        <dbReference type="Google" id="ProtNLM"/>
    </source>
</evidence>
<evidence type="ECO:0000313" key="2">
    <source>
        <dbReference type="EMBL" id="GGE28852.1"/>
    </source>
</evidence>
<reference evidence="2" key="1">
    <citation type="journal article" date="2014" name="Int. J. Syst. Evol. Microbiol.">
        <title>Complete genome sequence of Corynebacterium casei LMG S-19264T (=DSM 44701T), isolated from a smear-ripened cheese.</title>
        <authorList>
            <consortium name="US DOE Joint Genome Institute (JGI-PGF)"/>
            <person name="Walter F."/>
            <person name="Albersmeier A."/>
            <person name="Kalinowski J."/>
            <person name="Ruckert C."/>
        </authorList>
    </citation>
    <scope>NUCLEOTIDE SEQUENCE</scope>
    <source>
        <strain evidence="2">CGMCC 1.15966</strain>
    </source>
</reference>
<name>A0A8H9KUH8_9SPHI</name>
<sequence length="162" mass="20195">MKKLFYAALFFGGLLFVKPAEAQVRVSLNIGLQPNWGPVGYDYARYYYMPEFDMYYDVSNRYYTYYDGRSWVSHRTIPRRYRGRDFYRTYKVVVNESRPWRNHRHYHDRYHGYSRNYSQVAIRDGGRHYHKADKHYRKAQKEHYKYHKKMDKRWKKGRHYDD</sequence>
<dbReference type="RefSeq" id="WP_094255848.1">
    <property type="nucleotide sequence ID" value="NZ_BMKM01000008.1"/>
</dbReference>
<organism evidence="2 3">
    <name type="scientific">Sphingobacterium cellulitidis</name>
    <dbReference type="NCBI Taxonomy" id="1768011"/>
    <lineage>
        <taxon>Bacteria</taxon>
        <taxon>Pseudomonadati</taxon>
        <taxon>Bacteroidota</taxon>
        <taxon>Sphingobacteriia</taxon>
        <taxon>Sphingobacteriales</taxon>
        <taxon>Sphingobacteriaceae</taxon>
        <taxon>Sphingobacterium</taxon>
    </lineage>
</organism>
<dbReference type="Proteomes" id="UP000614460">
    <property type="component" value="Unassembled WGS sequence"/>
</dbReference>
<comment type="caution">
    <text evidence="2">The sequence shown here is derived from an EMBL/GenBank/DDBJ whole genome shotgun (WGS) entry which is preliminary data.</text>
</comment>
<keyword evidence="1" id="KW-0732">Signal</keyword>
<protein>
    <recommendedName>
        <fullName evidence="4">DUF3300 domain-containing protein</fullName>
    </recommendedName>
</protein>
<dbReference type="AlphaFoldDB" id="A0A8H9KUH8"/>
<evidence type="ECO:0000313" key="3">
    <source>
        <dbReference type="Proteomes" id="UP000614460"/>
    </source>
</evidence>
<reference evidence="2" key="2">
    <citation type="submission" date="2020-09" db="EMBL/GenBank/DDBJ databases">
        <authorList>
            <person name="Sun Q."/>
            <person name="Zhou Y."/>
        </authorList>
    </citation>
    <scope>NUCLEOTIDE SEQUENCE</scope>
    <source>
        <strain evidence="2">CGMCC 1.15966</strain>
    </source>
</reference>
<proteinExistence type="predicted"/>
<gene>
    <name evidence="2" type="ORF">GCM10011516_28220</name>
</gene>
<accession>A0A8H9KUH8</accession>
<evidence type="ECO:0000256" key="1">
    <source>
        <dbReference type="SAM" id="SignalP"/>
    </source>
</evidence>
<feature type="chain" id="PRO_5034171579" description="DUF3300 domain-containing protein" evidence="1">
    <location>
        <begin position="23"/>
        <end position="162"/>
    </location>
</feature>
<dbReference type="EMBL" id="BMKM01000008">
    <property type="protein sequence ID" value="GGE28852.1"/>
    <property type="molecule type" value="Genomic_DNA"/>
</dbReference>
<keyword evidence="3" id="KW-1185">Reference proteome</keyword>